<dbReference type="PANTHER" id="PTHR14336:SF8">
    <property type="entry name" value="PROTEIN OPY1"/>
    <property type="match status" value="1"/>
</dbReference>
<dbReference type="InterPro" id="IPR011993">
    <property type="entry name" value="PH-like_dom_sf"/>
</dbReference>
<organism evidence="2 3">
    <name type="scientific">Triparma columacea</name>
    <dbReference type="NCBI Taxonomy" id="722753"/>
    <lineage>
        <taxon>Eukaryota</taxon>
        <taxon>Sar</taxon>
        <taxon>Stramenopiles</taxon>
        <taxon>Ochrophyta</taxon>
        <taxon>Bolidophyceae</taxon>
        <taxon>Parmales</taxon>
        <taxon>Triparmaceae</taxon>
        <taxon>Triparma</taxon>
    </lineage>
</organism>
<protein>
    <recommendedName>
        <fullName evidence="1">PH domain-containing protein</fullName>
    </recommendedName>
</protein>
<dbReference type="Pfam" id="PF00169">
    <property type="entry name" value="PH"/>
    <property type="match status" value="3"/>
</dbReference>
<dbReference type="OrthoDB" id="185175at2759"/>
<comment type="caution">
    <text evidence="2">The sequence shown here is derived from an EMBL/GenBank/DDBJ whole genome shotgun (WGS) entry which is preliminary data.</text>
</comment>
<reference evidence="3" key="1">
    <citation type="journal article" date="2023" name="Commun. Biol.">
        <title>Genome analysis of Parmales, the sister group of diatoms, reveals the evolutionary specialization of diatoms from phago-mixotrophs to photoautotrophs.</title>
        <authorList>
            <person name="Ban H."/>
            <person name="Sato S."/>
            <person name="Yoshikawa S."/>
            <person name="Yamada K."/>
            <person name="Nakamura Y."/>
            <person name="Ichinomiya M."/>
            <person name="Sato N."/>
            <person name="Blanc-Mathieu R."/>
            <person name="Endo H."/>
            <person name="Kuwata A."/>
            <person name="Ogata H."/>
        </authorList>
    </citation>
    <scope>NUCLEOTIDE SEQUENCE [LARGE SCALE GENOMIC DNA]</scope>
</reference>
<evidence type="ECO:0000313" key="3">
    <source>
        <dbReference type="Proteomes" id="UP001165065"/>
    </source>
</evidence>
<dbReference type="SMART" id="SM00233">
    <property type="entry name" value="PH"/>
    <property type="match status" value="3"/>
</dbReference>
<proteinExistence type="predicted"/>
<gene>
    <name evidence="2" type="ORF">TrCOL_g3725</name>
</gene>
<dbReference type="InterPro" id="IPR051707">
    <property type="entry name" value="PI-Interact_SigTrans_Reg"/>
</dbReference>
<evidence type="ECO:0000259" key="1">
    <source>
        <dbReference type="PROSITE" id="PS50003"/>
    </source>
</evidence>
<sequence length="404" mass="45451">MDILSMSGSKPKKKKSFLQTLFGCAFSLGQEKTAVSLTSDAQPGEDAAGWMHKLGGKGKARFWQKRLFVLKGTELYYYKNRADPEPKGVIRLTGASFYFVKSSTDKENHFRIKHSDFKVRDLAAEDQVWLDAWTELIEKTIEKADKNKEMAGWLFKKDKRGKQGWKRRYCVISSDGVLRYYENPDDLVCKGHLDLKGGGVEMVGADKIGKRQSSLRESLQGGQFMFNILLEDQTRQFYSESFTDRQKWIASIERNAKRGEGDSGLDSDEEEAKGGGACIVSGWVLKKGGGNSTFGRRDWKKRFLVLTKDGTLYWFKKELHEHKINSLQASQLKSAAAGHLELEGATVSHGYPSKYNHAFKIDTPNRSKGFEARAETNSEMKQFCKEIQGIAGEQKGGSVEASMV</sequence>
<feature type="domain" description="PH" evidence="1">
    <location>
        <begin position="147"/>
        <end position="257"/>
    </location>
</feature>
<dbReference type="PANTHER" id="PTHR14336">
    <property type="entry name" value="TANDEM PH DOMAIN CONTAINING PROTEIN"/>
    <property type="match status" value="1"/>
</dbReference>
<dbReference type="SUPFAM" id="SSF50729">
    <property type="entry name" value="PH domain-like"/>
    <property type="match status" value="3"/>
</dbReference>
<dbReference type="PROSITE" id="PS50003">
    <property type="entry name" value="PH_DOMAIN"/>
    <property type="match status" value="3"/>
</dbReference>
<dbReference type="Proteomes" id="UP001165065">
    <property type="component" value="Unassembled WGS sequence"/>
</dbReference>
<accession>A0A9W7LAI9</accession>
<dbReference type="InterPro" id="IPR001849">
    <property type="entry name" value="PH_domain"/>
</dbReference>
<feature type="domain" description="PH" evidence="1">
    <location>
        <begin position="44"/>
        <end position="142"/>
    </location>
</feature>
<dbReference type="AlphaFoldDB" id="A0A9W7LAI9"/>
<name>A0A9W7LAI9_9STRA</name>
<evidence type="ECO:0000313" key="2">
    <source>
        <dbReference type="EMBL" id="GMI41851.1"/>
    </source>
</evidence>
<dbReference type="EMBL" id="BRYA01000158">
    <property type="protein sequence ID" value="GMI41851.1"/>
    <property type="molecule type" value="Genomic_DNA"/>
</dbReference>
<keyword evidence="3" id="KW-1185">Reference proteome</keyword>
<dbReference type="Gene3D" id="2.30.29.30">
    <property type="entry name" value="Pleckstrin-homology domain (PH domain)/Phosphotyrosine-binding domain (PTB)"/>
    <property type="match status" value="3"/>
</dbReference>
<feature type="domain" description="PH" evidence="1">
    <location>
        <begin position="277"/>
        <end position="392"/>
    </location>
</feature>